<keyword evidence="2" id="KW-1133">Transmembrane helix</keyword>
<sequence>MSDETAMPPSPEPSAPSGPPVPADQPVAAEQPVPFDQPVAAEQPVPFGPPVLSERPERGRRRVALLTAAALVVVAAAGGTGYAVLHHGGSGTDAAAHPTATTPWAEPTPSATKAFGARSGGSHYGSLSLLLVPMPDNYGPGPDVDEFGNDVVLDAGQAQKLVKGDLSSLPAKERKAIAANVDALHIEGAGMRTYTQHDNRLVIQMEIVQMKNEEAARADTKFFAAFTKAMGIFRKGPKIAGHPQATCVLSPKVKGEKLDLMFCQATEGDLMVKMTASGTLPLESAEAATLLRKQLDRVQDPGQAV</sequence>
<keyword evidence="2" id="KW-0472">Membrane</keyword>
<feature type="region of interest" description="Disordered" evidence="1">
    <location>
        <begin position="1"/>
        <end position="54"/>
    </location>
</feature>
<feature type="compositionally biased region" description="Pro residues" evidence="1">
    <location>
        <begin position="8"/>
        <end position="23"/>
    </location>
</feature>
<evidence type="ECO:0000256" key="2">
    <source>
        <dbReference type="SAM" id="Phobius"/>
    </source>
</evidence>
<accession>A0ABS7QEU5</accession>
<protein>
    <submittedName>
        <fullName evidence="3">Uncharacterized protein</fullName>
    </submittedName>
</protein>
<reference evidence="3 4" key="1">
    <citation type="submission" date="2021-08" db="EMBL/GenBank/DDBJ databases">
        <title>WGS of actinomycetes from Thailand.</title>
        <authorList>
            <person name="Thawai C."/>
        </authorList>
    </citation>
    <scope>NUCLEOTIDE SEQUENCE [LARGE SCALE GENOMIC DNA]</scope>
    <source>
        <strain evidence="3 4">PLK6-54</strain>
    </source>
</reference>
<evidence type="ECO:0000313" key="4">
    <source>
        <dbReference type="Proteomes" id="UP000778578"/>
    </source>
</evidence>
<feature type="transmembrane region" description="Helical" evidence="2">
    <location>
        <begin position="63"/>
        <end position="85"/>
    </location>
</feature>
<dbReference type="RefSeq" id="WP_222966509.1">
    <property type="nucleotide sequence ID" value="NZ_JAINZZ010000039.1"/>
</dbReference>
<gene>
    <name evidence="3" type="ORF">K7862_25410</name>
</gene>
<evidence type="ECO:0000313" key="3">
    <source>
        <dbReference type="EMBL" id="MBY8880950.1"/>
    </source>
</evidence>
<comment type="caution">
    <text evidence="3">The sequence shown here is derived from an EMBL/GenBank/DDBJ whole genome shotgun (WGS) entry which is preliminary data.</text>
</comment>
<keyword evidence="4" id="KW-1185">Reference proteome</keyword>
<proteinExistence type="predicted"/>
<dbReference type="Proteomes" id="UP000778578">
    <property type="component" value="Unassembled WGS sequence"/>
</dbReference>
<dbReference type="EMBL" id="JAINZZ010000039">
    <property type="protein sequence ID" value="MBY8880950.1"/>
    <property type="molecule type" value="Genomic_DNA"/>
</dbReference>
<organism evidence="3 4">
    <name type="scientific">Actinacidiphila acidipaludis</name>
    <dbReference type="NCBI Taxonomy" id="2873382"/>
    <lineage>
        <taxon>Bacteria</taxon>
        <taxon>Bacillati</taxon>
        <taxon>Actinomycetota</taxon>
        <taxon>Actinomycetes</taxon>
        <taxon>Kitasatosporales</taxon>
        <taxon>Streptomycetaceae</taxon>
        <taxon>Actinacidiphila</taxon>
    </lineage>
</organism>
<evidence type="ECO:0000256" key="1">
    <source>
        <dbReference type="SAM" id="MobiDB-lite"/>
    </source>
</evidence>
<name>A0ABS7QEU5_9ACTN</name>
<keyword evidence="2" id="KW-0812">Transmembrane</keyword>